<dbReference type="EMBL" id="SNXS01000005">
    <property type="protein sequence ID" value="TDP63224.1"/>
    <property type="molecule type" value="Genomic_DNA"/>
</dbReference>
<reference evidence="3 4" key="1">
    <citation type="submission" date="2019-03" db="EMBL/GenBank/DDBJ databases">
        <title>Genomic Encyclopedia of Type Strains, Phase IV (KMG-IV): sequencing the most valuable type-strain genomes for metagenomic binning, comparative biology and taxonomic classification.</title>
        <authorList>
            <person name="Goeker M."/>
        </authorList>
    </citation>
    <scope>NUCLEOTIDE SEQUENCE [LARGE SCALE GENOMIC DNA]</scope>
    <source>
        <strain evidence="3 4">DSM 16998</strain>
    </source>
</reference>
<comment type="caution">
    <text evidence="3">The sequence shown here is derived from an EMBL/GenBank/DDBJ whole genome shotgun (WGS) entry which is preliminary data.</text>
</comment>
<evidence type="ECO:0000259" key="2">
    <source>
        <dbReference type="Pfam" id="PF07589"/>
    </source>
</evidence>
<evidence type="ECO:0000313" key="3">
    <source>
        <dbReference type="EMBL" id="TDP63224.1"/>
    </source>
</evidence>
<protein>
    <submittedName>
        <fullName evidence="3">Putative secreted protein with PEP-CTERM sorting signal</fullName>
    </submittedName>
</protein>
<name>A0A4R6QIN9_9BURK</name>
<feature type="chain" id="PRO_5020710626" evidence="1">
    <location>
        <begin position="22"/>
        <end position="213"/>
    </location>
</feature>
<dbReference type="NCBIfam" id="TIGR02595">
    <property type="entry name" value="PEP_CTERM"/>
    <property type="match status" value="1"/>
</dbReference>
<dbReference type="OrthoDB" id="8562701at2"/>
<keyword evidence="1" id="KW-0732">Signal</keyword>
<feature type="domain" description="Ice-binding protein C-terminal" evidence="2">
    <location>
        <begin position="184"/>
        <end position="208"/>
    </location>
</feature>
<dbReference type="InParanoid" id="A0A4R6QIN9"/>
<proteinExistence type="predicted"/>
<keyword evidence="4" id="KW-1185">Reference proteome</keyword>
<organism evidence="3 4">
    <name type="scientific">Roseateles toxinivorans</name>
    <dbReference type="NCBI Taxonomy" id="270368"/>
    <lineage>
        <taxon>Bacteria</taxon>
        <taxon>Pseudomonadati</taxon>
        <taxon>Pseudomonadota</taxon>
        <taxon>Betaproteobacteria</taxon>
        <taxon>Burkholderiales</taxon>
        <taxon>Sphaerotilaceae</taxon>
        <taxon>Roseateles</taxon>
    </lineage>
</organism>
<dbReference type="AlphaFoldDB" id="A0A4R6QIN9"/>
<dbReference type="RefSeq" id="WP_133702405.1">
    <property type="nucleotide sequence ID" value="NZ_SNXS01000005.1"/>
</dbReference>
<dbReference type="Proteomes" id="UP000295361">
    <property type="component" value="Unassembled WGS sequence"/>
</dbReference>
<feature type="signal peptide" evidence="1">
    <location>
        <begin position="1"/>
        <end position="21"/>
    </location>
</feature>
<dbReference type="InterPro" id="IPR013424">
    <property type="entry name" value="Ice-binding_C"/>
</dbReference>
<sequence>MNKYFIAALGLASTALLPAHALLVTDVNQIAQPTITADFENFDGLLTTGPELVAPGVTFTGDAGSELGANNRDLGENGLWGGFGNHFAAGANVGELRFTFGQLSSGAGAFVNHYALAALPLGLVISVYGDNNQIIETHTVTVDTDINGYDEGMFLGITRANADIRSISFKGLGVVVDNVTVTTAVPEPQTYALLLAGLALVGAAAKRRRQPQA</sequence>
<evidence type="ECO:0000313" key="4">
    <source>
        <dbReference type="Proteomes" id="UP000295361"/>
    </source>
</evidence>
<dbReference type="Pfam" id="PF07589">
    <property type="entry name" value="PEP-CTERM"/>
    <property type="match status" value="1"/>
</dbReference>
<evidence type="ECO:0000256" key="1">
    <source>
        <dbReference type="SAM" id="SignalP"/>
    </source>
</evidence>
<gene>
    <name evidence="3" type="ORF">DES47_105227</name>
</gene>
<accession>A0A4R6QIN9</accession>